<dbReference type="EMBL" id="UINC01125067">
    <property type="protein sequence ID" value="SVD02642.1"/>
    <property type="molecule type" value="Genomic_DNA"/>
</dbReference>
<gene>
    <name evidence="2" type="ORF">METZ01_LOCUS355496</name>
</gene>
<reference evidence="2" key="1">
    <citation type="submission" date="2018-05" db="EMBL/GenBank/DDBJ databases">
        <authorList>
            <person name="Lanie J.A."/>
            <person name="Ng W.-L."/>
            <person name="Kazmierczak K.M."/>
            <person name="Andrzejewski T.M."/>
            <person name="Davidsen T.M."/>
            <person name="Wayne K.J."/>
            <person name="Tettelin H."/>
            <person name="Glass J.I."/>
            <person name="Rusch D."/>
            <person name="Podicherti R."/>
            <person name="Tsui H.-C.T."/>
            <person name="Winkler M.E."/>
        </authorList>
    </citation>
    <scope>NUCLEOTIDE SEQUENCE</scope>
</reference>
<sequence>MIENFLIILALNWSVVTILWLATLKIQRADFIDIYWGPGFFLSGLLL</sequence>
<protein>
    <recommendedName>
        <fullName evidence="3">DUF1295 domain-containing protein</fullName>
    </recommendedName>
</protein>
<organism evidence="2">
    <name type="scientific">marine metagenome</name>
    <dbReference type="NCBI Taxonomy" id="408172"/>
    <lineage>
        <taxon>unclassified sequences</taxon>
        <taxon>metagenomes</taxon>
        <taxon>ecological metagenomes</taxon>
    </lineage>
</organism>
<evidence type="ECO:0008006" key="3">
    <source>
        <dbReference type="Google" id="ProtNLM"/>
    </source>
</evidence>
<name>A0A382RZB6_9ZZZZ</name>
<proteinExistence type="predicted"/>
<keyword evidence="1" id="KW-1133">Transmembrane helix</keyword>
<evidence type="ECO:0000256" key="1">
    <source>
        <dbReference type="SAM" id="Phobius"/>
    </source>
</evidence>
<evidence type="ECO:0000313" key="2">
    <source>
        <dbReference type="EMBL" id="SVD02642.1"/>
    </source>
</evidence>
<dbReference type="AlphaFoldDB" id="A0A382RZB6"/>
<accession>A0A382RZB6</accession>
<feature type="non-terminal residue" evidence="2">
    <location>
        <position position="47"/>
    </location>
</feature>
<keyword evidence="1" id="KW-0472">Membrane</keyword>
<keyword evidence="1" id="KW-0812">Transmembrane</keyword>
<feature type="transmembrane region" description="Helical" evidence="1">
    <location>
        <begin position="6"/>
        <end position="24"/>
    </location>
</feature>